<keyword evidence="3" id="KW-1185">Reference proteome</keyword>
<accession>A0A3N4JGS0</accession>
<evidence type="ECO:0000313" key="3">
    <source>
        <dbReference type="Proteomes" id="UP000276215"/>
    </source>
</evidence>
<keyword evidence="1" id="KW-0472">Membrane</keyword>
<dbReference type="Proteomes" id="UP000276215">
    <property type="component" value="Unassembled WGS sequence"/>
</dbReference>
<evidence type="ECO:0000313" key="2">
    <source>
        <dbReference type="EMBL" id="RPA93044.1"/>
    </source>
</evidence>
<protein>
    <submittedName>
        <fullName evidence="2">Uncharacterized protein</fullName>
    </submittedName>
</protein>
<gene>
    <name evidence="2" type="ORF">L873DRAFT_1816597</name>
</gene>
<name>A0A3N4JGS0_9PEZI</name>
<sequence length="78" mass="8952">MTVVSLQLIRGVNSIAVTVYDNRLFTTDIVYNNRFYCHYSFTIINCHGLYFVAFVGIRTRISSIIVEDREASVLLTDL</sequence>
<dbReference type="EMBL" id="ML120461">
    <property type="protein sequence ID" value="RPA93044.1"/>
    <property type="molecule type" value="Genomic_DNA"/>
</dbReference>
<reference evidence="2 3" key="1">
    <citation type="journal article" date="2018" name="Nat. Ecol. Evol.">
        <title>Pezizomycetes genomes reveal the molecular basis of ectomycorrhizal truffle lifestyle.</title>
        <authorList>
            <person name="Murat C."/>
            <person name="Payen T."/>
            <person name="Noel B."/>
            <person name="Kuo A."/>
            <person name="Morin E."/>
            <person name="Chen J."/>
            <person name="Kohler A."/>
            <person name="Krizsan K."/>
            <person name="Balestrini R."/>
            <person name="Da Silva C."/>
            <person name="Montanini B."/>
            <person name="Hainaut M."/>
            <person name="Levati E."/>
            <person name="Barry K.W."/>
            <person name="Belfiori B."/>
            <person name="Cichocki N."/>
            <person name="Clum A."/>
            <person name="Dockter R.B."/>
            <person name="Fauchery L."/>
            <person name="Guy J."/>
            <person name="Iotti M."/>
            <person name="Le Tacon F."/>
            <person name="Lindquist E.A."/>
            <person name="Lipzen A."/>
            <person name="Malagnac F."/>
            <person name="Mello A."/>
            <person name="Molinier V."/>
            <person name="Miyauchi S."/>
            <person name="Poulain J."/>
            <person name="Riccioni C."/>
            <person name="Rubini A."/>
            <person name="Sitrit Y."/>
            <person name="Splivallo R."/>
            <person name="Traeger S."/>
            <person name="Wang M."/>
            <person name="Zifcakova L."/>
            <person name="Wipf D."/>
            <person name="Zambonelli A."/>
            <person name="Paolocci F."/>
            <person name="Nowrousian M."/>
            <person name="Ottonello S."/>
            <person name="Baldrian P."/>
            <person name="Spatafora J.W."/>
            <person name="Henrissat B."/>
            <person name="Nagy L.G."/>
            <person name="Aury J.M."/>
            <person name="Wincker P."/>
            <person name="Grigoriev I.V."/>
            <person name="Bonfante P."/>
            <person name="Martin F.M."/>
        </authorList>
    </citation>
    <scope>NUCLEOTIDE SEQUENCE [LARGE SCALE GENOMIC DNA]</scope>
    <source>
        <strain evidence="2 3">120613-1</strain>
    </source>
</reference>
<feature type="transmembrane region" description="Helical" evidence="1">
    <location>
        <begin position="38"/>
        <end position="57"/>
    </location>
</feature>
<keyword evidence="1" id="KW-1133">Transmembrane helix</keyword>
<keyword evidence="1" id="KW-0812">Transmembrane</keyword>
<proteinExistence type="predicted"/>
<dbReference type="AlphaFoldDB" id="A0A3N4JGS0"/>
<organism evidence="2 3">
    <name type="scientific">Choiromyces venosus 120613-1</name>
    <dbReference type="NCBI Taxonomy" id="1336337"/>
    <lineage>
        <taxon>Eukaryota</taxon>
        <taxon>Fungi</taxon>
        <taxon>Dikarya</taxon>
        <taxon>Ascomycota</taxon>
        <taxon>Pezizomycotina</taxon>
        <taxon>Pezizomycetes</taxon>
        <taxon>Pezizales</taxon>
        <taxon>Tuberaceae</taxon>
        <taxon>Choiromyces</taxon>
    </lineage>
</organism>
<evidence type="ECO:0000256" key="1">
    <source>
        <dbReference type="SAM" id="Phobius"/>
    </source>
</evidence>